<evidence type="ECO:0000313" key="2">
    <source>
        <dbReference type="Proteomes" id="UP001151071"/>
    </source>
</evidence>
<dbReference type="InterPro" id="IPR008928">
    <property type="entry name" value="6-hairpin_glycosidase_sf"/>
</dbReference>
<sequence>MTDDTGLLEHCLGNIPRRREGYTTDDNARALWACAVWRQHADQAGDRDLQATLDRLIDRYLGFLLWVQQEDGSFHNNIGYDRRPEPEKPSDDCLGRALWACAVASAALPDSGRRFVASQLFAKGLPRTTAMKFPRGWAFALAACSFLARNGSGSADSTACIELIELFEERLTRLYREASADGWHWFEPVMTYGNGVLPWALFSAYRVTKREETLAIAKESLDFLIAKMTGQNGVIRPIGNRGWCTPQSRSDWDQQPLEVMKLALASAEAHAVLADPVYRQTVDKCRAWFYGDNDGAVPMADAAEGSCCDGLTPSGANLNQGAESTLSYLLTEAIYHTAVTGG</sequence>
<gene>
    <name evidence="1" type="ORF">O3V59_17940</name>
</gene>
<dbReference type="Proteomes" id="UP001151071">
    <property type="component" value="Unassembled WGS sequence"/>
</dbReference>
<dbReference type="RefSeq" id="WP_231558804.1">
    <property type="nucleotide sequence ID" value="NZ_JAPYYP010000028.1"/>
</dbReference>
<comment type="caution">
    <text evidence="1">The sequence shown here is derived from an EMBL/GenBank/DDBJ whole genome shotgun (WGS) entry which is preliminary data.</text>
</comment>
<evidence type="ECO:0000313" key="1">
    <source>
        <dbReference type="EMBL" id="MDA5110253.1"/>
    </source>
</evidence>
<name>A0A9X3Z4W8_9BACL</name>
<accession>A0A9X3Z4W8</accession>
<proteinExistence type="predicted"/>
<protein>
    <submittedName>
        <fullName evidence="1">Glycosyl transferase</fullName>
    </submittedName>
</protein>
<keyword evidence="2" id="KW-1185">Reference proteome</keyword>
<keyword evidence="1" id="KW-0808">Transferase</keyword>
<dbReference type="GO" id="GO:0016740">
    <property type="term" value="F:transferase activity"/>
    <property type="evidence" value="ECO:0007669"/>
    <property type="project" value="UniProtKB-KW"/>
</dbReference>
<organism evidence="1 2">
    <name type="scientific">Brevibacillus thermoruber</name>
    <dbReference type="NCBI Taxonomy" id="33942"/>
    <lineage>
        <taxon>Bacteria</taxon>
        <taxon>Bacillati</taxon>
        <taxon>Bacillota</taxon>
        <taxon>Bacilli</taxon>
        <taxon>Bacillales</taxon>
        <taxon>Paenibacillaceae</taxon>
        <taxon>Brevibacillus</taxon>
    </lineage>
</organism>
<reference evidence="1" key="1">
    <citation type="submission" date="2022-12" db="EMBL/GenBank/DDBJ databases">
        <title>Draft genome sequence of the thermophilic strain Brevibacillus thermoruber HT42, isolated from Los Humeros, Puebla, Mexico, with biotechnological potential.</title>
        <authorList>
            <person name="Lara Sanchez J."/>
            <person name="Solis Palacios R."/>
            <person name="Bustos Baena A.S."/>
            <person name="Ruz Baez A.E."/>
            <person name="Espinosa Luna G."/>
            <person name="Oliart Ros R.M."/>
        </authorList>
    </citation>
    <scope>NUCLEOTIDE SEQUENCE</scope>
    <source>
        <strain evidence="1">HT42</strain>
    </source>
</reference>
<dbReference type="EMBL" id="JAPYYP010000028">
    <property type="protein sequence ID" value="MDA5110253.1"/>
    <property type="molecule type" value="Genomic_DNA"/>
</dbReference>
<dbReference type="AlphaFoldDB" id="A0A9X3Z4W8"/>
<dbReference type="SUPFAM" id="SSF48208">
    <property type="entry name" value="Six-hairpin glycosidases"/>
    <property type="match status" value="1"/>
</dbReference>
<dbReference type="GO" id="GO:0005975">
    <property type="term" value="P:carbohydrate metabolic process"/>
    <property type="evidence" value="ECO:0007669"/>
    <property type="project" value="InterPro"/>
</dbReference>